<dbReference type="Proteomes" id="UP000275281">
    <property type="component" value="Unassembled WGS sequence"/>
</dbReference>
<dbReference type="SMART" id="SM00327">
    <property type="entry name" value="VWA"/>
    <property type="match status" value="1"/>
</dbReference>
<keyword evidence="1" id="KW-0472">Membrane</keyword>
<evidence type="ECO:0000256" key="1">
    <source>
        <dbReference type="SAM" id="Phobius"/>
    </source>
</evidence>
<reference evidence="3 4" key="1">
    <citation type="submission" date="2018-11" db="EMBL/GenBank/DDBJ databases">
        <authorList>
            <person name="Ye M.-Q."/>
            <person name="Du Z.-J."/>
        </authorList>
    </citation>
    <scope>NUCLEOTIDE SEQUENCE [LARGE SCALE GENOMIC DNA]</scope>
    <source>
        <strain evidence="3 4">U0105</strain>
    </source>
</reference>
<dbReference type="EMBL" id="RPOK01000001">
    <property type="protein sequence ID" value="RPJ68453.1"/>
    <property type="molecule type" value="Genomic_DNA"/>
</dbReference>
<sequence>MFEFNQWWWLCLLPLPFLFRLLTPRKKTQQLALTVPFSVRSLNASNLNPESPKTLSLILLWLTWIGLLLAAARPQWLDDPITLPNEGREMMIAVDLSGSMQIEDMTVNGRPANRLTMVKSVLTDFIERRTGDRLGLILFADTAYLQAPMTYDRKTVSTLLDESVIGLVGEKTAIGDAIGLAVKRFEEKGDSNNVLVLLTDGQNTAGNIQPLDAKILAVERDVKIYTIGVGADAMQVDGLFGSRRVNPSRDLDEGLLTDLAESTGGQYFRARDTQELEQIYALLDELEPVEGSGQTFRPQRSLYMYPLLAALGCLLLTGLTQLHWRRGN</sequence>
<dbReference type="InterPro" id="IPR036465">
    <property type="entry name" value="vWFA_dom_sf"/>
</dbReference>
<dbReference type="InterPro" id="IPR033881">
    <property type="entry name" value="vWA_BatA_type"/>
</dbReference>
<keyword evidence="1" id="KW-1133">Transmembrane helix</keyword>
<evidence type="ECO:0000259" key="2">
    <source>
        <dbReference type="PROSITE" id="PS50234"/>
    </source>
</evidence>
<evidence type="ECO:0000313" key="3">
    <source>
        <dbReference type="EMBL" id="RPJ68453.1"/>
    </source>
</evidence>
<keyword evidence="1" id="KW-0812">Transmembrane</keyword>
<gene>
    <name evidence="3" type="ORF">DRW07_03340</name>
</gene>
<dbReference type="AlphaFoldDB" id="A0A3N5Y5B9"/>
<proteinExistence type="predicted"/>
<feature type="domain" description="VWFA" evidence="2">
    <location>
        <begin position="89"/>
        <end position="286"/>
    </location>
</feature>
<evidence type="ECO:0000313" key="4">
    <source>
        <dbReference type="Proteomes" id="UP000275281"/>
    </source>
</evidence>
<feature type="transmembrane region" description="Helical" evidence="1">
    <location>
        <begin position="302"/>
        <end position="324"/>
    </location>
</feature>
<dbReference type="SUPFAM" id="SSF53300">
    <property type="entry name" value="vWA-like"/>
    <property type="match status" value="1"/>
</dbReference>
<comment type="caution">
    <text evidence="3">The sequence shown here is derived from an EMBL/GenBank/DDBJ whole genome shotgun (WGS) entry which is preliminary data.</text>
</comment>
<accession>A0A3N5Y5B9</accession>
<dbReference type="RefSeq" id="WP_124026454.1">
    <property type="nucleotide sequence ID" value="NZ_JBHRSN010000005.1"/>
</dbReference>
<dbReference type="Pfam" id="PF00092">
    <property type="entry name" value="VWA"/>
    <property type="match status" value="1"/>
</dbReference>
<dbReference type="InterPro" id="IPR002035">
    <property type="entry name" value="VWF_A"/>
</dbReference>
<dbReference type="OrthoDB" id="6206554at2"/>
<protein>
    <submittedName>
        <fullName evidence="3">VWA domain-containing protein</fullName>
    </submittedName>
</protein>
<organism evidence="3 4">
    <name type="scientific">Alteromonas sediminis</name>
    <dbReference type="NCBI Taxonomy" id="2259342"/>
    <lineage>
        <taxon>Bacteria</taxon>
        <taxon>Pseudomonadati</taxon>
        <taxon>Pseudomonadota</taxon>
        <taxon>Gammaproteobacteria</taxon>
        <taxon>Alteromonadales</taxon>
        <taxon>Alteromonadaceae</taxon>
        <taxon>Alteromonas/Salinimonas group</taxon>
        <taxon>Alteromonas</taxon>
    </lineage>
</organism>
<name>A0A3N5Y5B9_9ALTE</name>
<dbReference type="Gene3D" id="3.40.50.410">
    <property type="entry name" value="von Willebrand factor, type A domain"/>
    <property type="match status" value="1"/>
</dbReference>
<dbReference type="InterPro" id="IPR050768">
    <property type="entry name" value="UPF0353/GerABKA_families"/>
</dbReference>
<dbReference type="PANTHER" id="PTHR22550">
    <property type="entry name" value="SPORE GERMINATION PROTEIN"/>
    <property type="match status" value="1"/>
</dbReference>
<feature type="transmembrane region" description="Helical" evidence="1">
    <location>
        <begin position="6"/>
        <end position="23"/>
    </location>
</feature>
<keyword evidence="4" id="KW-1185">Reference proteome</keyword>
<dbReference type="PANTHER" id="PTHR22550:SF18">
    <property type="entry name" value="VWFA DOMAIN-CONTAINING PROTEIN"/>
    <property type="match status" value="1"/>
</dbReference>
<dbReference type="PROSITE" id="PS50234">
    <property type="entry name" value="VWFA"/>
    <property type="match status" value="1"/>
</dbReference>
<dbReference type="CDD" id="cd01467">
    <property type="entry name" value="vWA_BatA_type"/>
    <property type="match status" value="1"/>
</dbReference>